<comment type="caution">
    <text evidence="1">The sequence shown here is derived from an EMBL/GenBank/DDBJ whole genome shotgun (WGS) entry which is preliminary data.</text>
</comment>
<sequence length="73" mass="9035">MECNKIYLPKPKTQWKWDNSQISFHYQRTCIIKLKGIFEKKNFQSSWNIYQIMIKMTLKLIKVFKIKLNFKFN</sequence>
<reference evidence="1" key="1">
    <citation type="submission" date="2021-01" db="EMBL/GenBank/DDBJ databases">
        <authorList>
            <consortium name="Genoscope - CEA"/>
            <person name="William W."/>
        </authorList>
    </citation>
    <scope>NUCLEOTIDE SEQUENCE</scope>
</reference>
<evidence type="ECO:0000313" key="1">
    <source>
        <dbReference type="EMBL" id="CAD8064958.1"/>
    </source>
</evidence>
<keyword evidence="2" id="KW-1185">Reference proteome</keyword>
<dbReference type="Proteomes" id="UP000692954">
    <property type="component" value="Unassembled WGS sequence"/>
</dbReference>
<gene>
    <name evidence="1" type="ORF">PSON_ATCC_30995.1.T0190410</name>
</gene>
<dbReference type="AlphaFoldDB" id="A0A8S1LAS1"/>
<evidence type="ECO:0000313" key="2">
    <source>
        <dbReference type="Proteomes" id="UP000692954"/>
    </source>
</evidence>
<proteinExistence type="predicted"/>
<organism evidence="1 2">
    <name type="scientific">Paramecium sonneborni</name>
    <dbReference type="NCBI Taxonomy" id="65129"/>
    <lineage>
        <taxon>Eukaryota</taxon>
        <taxon>Sar</taxon>
        <taxon>Alveolata</taxon>
        <taxon>Ciliophora</taxon>
        <taxon>Intramacronucleata</taxon>
        <taxon>Oligohymenophorea</taxon>
        <taxon>Peniculida</taxon>
        <taxon>Parameciidae</taxon>
        <taxon>Paramecium</taxon>
    </lineage>
</organism>
<accession>A0A8S1LAS1</accession>
<protein>
    <submittedName>
        <fullName evidence="1">Uncharacterized protein</fullName>
    </submittedName>
</protein>
<name>A0A8S1LAS1_9CILI</name>
<dbReference type="EMBL" id="CAJJDN010000019">
    <property type="protein sequence ID" value="CAD8064958.1"/>
    <property type="molecule type" value="Genomic_DNA"/>
</dbReference>